<evidence type="ECO:0000256" key="1">
    <source>
        <dbReference type="SAM" id="MobiDB-lite"/>
    </source>
</evidence>
<reference evidence="2 3" key="1">
    <citation type="journal article" date="2018" name="Nat. Ecol. Evol.">
        <title>Shark genomes provide insights into elasmobranch evolution and the origin of vertebrates.</title>
        <authorList>
            <person name="Hara Y"/>
            <person name="Yamaguchi K"/>
            <person name="Onimaru K"/>
            <person name="Kadota M"/>
            <person name="Koyanagi M"/>
            <person name="Keeley SD"/>
            <person name="Tatsumi K"/>
            <person name="Tanaka K"/>
            <person name="Motone F"/>
            <person name="Kageyama Y"/>
            <person name="Nozu R"/>
            <person name="Adachi N"/>
            <person name="Nishimura O"/>
            <person name="Nakagawa R"/>
            <person name="Tanegashima C"/>
            <person name="Kiyatake I"/>
            <person name="Matsumoto R"/>
            <person name="Murakumo K"/>
            <person name="Nishida K"/>
            <person name="Terakita A"/>
            <person name="Kuratani S"/>
            <person name="Sato K"/>
            <person name="Hyodo S Kuraku.S."/>
        </authorList>
    </citation>
    <scope>NUCLEOTIDE SEQUENCE [LARGE SCALE GENOMIC DNA]</scope>
</reference>
<evidence type="ECO:0000313" key="3">
    <source>
        <dbReference type="Proteomes" id="UP000287033"/>
    </source>
</evidence>
<dbReference type="Proteomes" id="UP000287033">
    <property type="component" value="Unassembled WGS sequence"/>
</dbReference>
<feature type="compositionally biased region" description="Basic and acidic residues" evidence="1">
    <location>
        <begin position="19"/>
        <end position="31"/>
    </location>
</feature>
<dbReference type="EMBL" id="BEZZ01009725">
    <property type="protein sequence ID" value="GCC18008.1"/>
    <property type="molecule type" value="Genomic_DNA"/>
</dbReference>
<evidence type="ECO:0000313" key="2">
    <source>
        <dbReference type="EMBL" id="GCC18008.1"/>
    </source>
</evidence>
<gene>
    <name evidence="2" type="ORF">chiPu_0022645</name>
</gene>
<keyword evidence="3" id="KW-1185">Reference proteome</keyword>
<proteinExistence type="predicted"/>
<name>A0A401RIK1_CHIPU</name>
<dbReference type="AlphaFoldDB" id="A0A401RIK1"/>
<organism evidence="2 3">
    <name type="scientific">Chiloscyllium punctatum</name>
    <name type="common">Brownbanded bambooshark</name>
    <name type="synonym">Hemiscyllium punctatum</name>
    <dbReference type="NCBI Taxonomy" id="137246"/>
    <lineage>
        <taxon>Eukaryota</taxon>
        <taxon>Metazoa</taxon>
        <taxon>Chordata</taxon>
        <taxon>Craniata</taxon>
        <taxon>Vertebrata</taxon>
        <taxon>Chondrichthyes</taxon>
        <taxon>Elasmobranchii</taxon>
        <taxon>Galeomorphii</taxon>
        <taxon>Galeoidea</taxon>
        <taxon>Orectolobiformes</taxon>
        <taxon>Hemiscylliidae</taxon>
        <taxon>Chiloscyllium</taxon>
    </lineage>
</organism>
<comment type="caution">
    <text evidence="2">The sequence shown here is derived from an EMBL/GenBank/DDBJ whole genome shotgun (WGS) entry which is preliminary data.</text>
</comment>
<accession>A0A401RIK1</accession>
<protein>
    <submittedName>
        <fullName evidence="2">Uncharacterized protein</fullName>
    </submittedName>
</protein>
<sequence length="31" mass="3726">MRTNTRRQEDESESACVRENQRGTETVWERA</sequence>
<feature type="non-terminal residue" evidence="2">
    <location>
        <position position="31"/>
    </location>
</feature>
<feature type="region of interest" description="Disordered" evidence="1">
    <location>
        <begin position="1"/>
        <end position="31"/>
    </location>
</feature>